<organism evidence="1 2">
    <name type="scientific">Aliiroseovarius crassostreae</name>
    <dbReference type="NCBI Taxonomy" id="154981"/>
    <lineage>
        <taxon>Bacteria</taxon>
        <taxon>Pseudomonadati</taxon>
        <taxon>Pseudomonadota</taxon>
        <taxon>Alphaproteobacteria</taxon>
        <taxon>Rhodobacterales</taxon>
        <taxon>Paracoccaceae</taxon>
        <taxon>Aliiroseovarius</taxon>
    </lineage>
</organism>
<dbReference type="RefSeq" id="WP_055189855.1">
    <property type="nucleotide sequence ID" value="NZ_FPBS01000017.1"/>
</dbReference>
<evidence type="ECO:0000313" key="1">
    <source>
        <dbReference type="EMBL" id="KPN63475.1"/>
    </source>
</evidence>
<dbReference type="Proteomes" id="UP000050471">
    <property type="component" value="Unassembled WGS sequence"/>
</dbReference>
<accession>A0A0N8IBL9</accession>
<keyword evidence="2" id="KW-1185">Reference proteome</keyword>
<protein>
    <submittedName>
        <fullName evidence="1">Uncharacterized protein</fullName>
    </submittedName>
</protein>
<evidence type="ECO:0000313" key="2">
    <source>
        <dbReference type="Proteomes" id="UP000050471"/>
    </source>
</evidence>
<dbReference type="OrthoDB" id="7873712at2"/>
<sequence length="81" mass="9263">MRVIRFFIWVGLLAIILMIWNGAGSPYVIWSYSYHDNGTSDPFADRYYTSCTFTNFRTSVTQPARAGRCGWVKWISSGAVQ</sequence>
<dbReference type="STRING" id="154981.AKJ29_12560"/>
<proteinExistence type="predicted"/>
<gene>
    <name evidence="1" type="ORF">AKJ29_12560</name>
</gene>
<comment type="caution">
    <text evidence="1">The sequence shown here is derived from an EMBL/GenBank/DDBJ whole genome shotgun (WGS) entry which is preliminary data.</text>
</comment>
<dbReference type="EMBL" id="LKBA01000006">
    <property type="protein sequence ID" value="KPN63475.1"/>
    <property type="molecule type" value="Genomic_DNA"/>
</dbReference>
<name>A0A0N8IBL9_9RHOB</name>
<reference evidence="1 2" key="1">
    <citation type="submission" date="2015-09" db="EMBL/GenBank/DDBJ databases">
        <title>Draft genome sequence of Aliiroseovarius crassostreae CV919-312TSm, the causative agent of Roseovarius Oyster Disease (formerly Juvenile Oyster Disease).</title>
        <authorList>
            <person name="Kessner L."/>
            <person name="Spinard E."/>
            <person name="Nelson D."/>
        </authorList>
    </citation>
    <scope>NUCLEOTIDE SEQUENCE [LARGE SCALE GENOMIC DNA]</scope>
    <source>
        <strain evidence="1 2">CV919-312</strain>
    </source>
</reference>
<dbReference type="AlphaFoldDB" id="A0A0N8IBL9"/>